<gene>
    <name evidence="3" type="ORF">BB561_003946</name>
</gene>
<dbReference type="Gene3D" id="1.25.40.10">
    <property type="entry name" value="Tetratricopeptide repeat domain"/>
    <property type="match status" value="2"/>
</dbReference>
<dbReference type="InterPro" id="IPR006597">
    <property type="entry name" value="Sel1-like"/>
</dbReference>
<keyword evidence="1" id="KW-0677">Repeat</keyword>
<dbReference type="InterPro" id="IPR011990">
    <property type="entry name" value="TPR-like_helical_dom_sf"/>
</dbReference>
<dbReference type="OrthoDB" id="272077at2759"/>
<feature type="compositionally biased region" description="Basic and acidic residues" evidence="2">
    <location>
        <begin position="239"/>
        <end position="249"/>
    </location>
</feature>
<dbReference type="Pfam" id="PF08238">
    <property type="entry name" value="Sel1"/>
    <property type="match status" value="6"/>
</dbReference>
<name>A0A2T9YIW3_9FUNG</name>
<feature type="region of interest" description="Disordered" evidence="2">
    <location>
        <begin position="232"/>
        <end position="252"/>
    </location>
</feature>
<dbReference type="InterPro" id="IPR051726">
    <property type="entry name" value="Chitin_Synth_Reg"/>
</dbReference>
<evidence type="ECO:0000313" key="3">
    <source>
        <dbReference type="EMBL" id="PVU92255.1"/>
    </source>
</evidence>
<dbReference type="PANTHER" id="PTHR46430:SF2">
    <property type="entry name" value="CHITIN SYNTHASE REGULATORY FACTOR 4"/>
    <property type="match status" value="1"/>
</dbReference>
<protein>
    <submittedName>
        <fullName evidence="3">Uncharacterized protein</fullName>
    </submittedName>
</protein>
<sequence length="919" mass="103123">MLANIVEINNNIAGSQNRLPSYNESNKKKIDLLYKSTTRSIYEKTQKDSILKESNKSIKSTASYSPVVLADSVYHQKEHLEFNPNQNHQYLQPYDNNDVKLQYPKYKNLANSSQHHKPLETCAIPKQLDFTSSISIKKELNAPFINTPHLHQKLVSPVELNPATLNLHKSPSNRSLDTQPPNVLKQIELSPLLYAVKSGNMSVDNPQPIYALTPESKFRSIPGSINSAKIISSSPSNKTKSENKIDKDSGVYFGQNNSSEEELFKSTMVEPDTDQCTLDHIGIDSKYNSPTISLAFPHFKSTNESISGTATLPKSPGNNQRLQKIEHSFLDSSKSENLRNSHFLSQTNNKKITSNVNNFYYSKINDISSNTDSKKSKNNGLQVSDTQLEHIEPTSFKQGGLYIESIHDFKSKSNSVLDTKQSSPLHRVKSQYFIKKSNVSAQTNTAFSGSSDRNRLIISPQMTKNSKSNSILLRPEYKSNNVSTSSLKTIKSCKKFGMPSKLIGSKDGLEMYRSVAKKTNNPEIQIAYLKYLMDLVDRISHESCSNTEIIDPCNKAFKSSMGQSFDTSIDISEVNNNQDLSLSTINNRSSASNFNSRGVGNFSQVTRVESNNSIENLTKEIAYWASYFEKKGGTEANYILGTIYEYGKYGYQPNKKKALSFYFMATKAHHAKSSYKVGLYHEKAKNYEKSLGCYLYAANQSVPEANYKLAKCYLYGKLNQKISYKLALVYLKRSSELSSTFFSKGAFLLGKLYLGEFKDCTLYNDLIMDKPEGIRLIEHAANLGSSKAMCKIGTFYEHGVYGYDIDINAALKYFMLASSQNNSEAKYILAQYYTNGDNNNQNIDYSLAFKYSHQAAELGNAEAMALVANLYINGFGIDQSYSNGKFWLKKAIKLGNSNAEKVLKSLKKNKSSISFFSKK</sequence>
<evidence type="ECO:0000256" key="2">
    <source>
        <dbReference type="SAM" id="MobiDB-lite"/>
    </source>
</evidence>
<dbReference type="SMART" id="SM00671">
    <property type="entry name" value="SEL1"/>
    <property type="match status" value="6"/>
</dbReference>
<dbReference type="STRING" id="133385.A0A2T9YIW3"/>
<dbReference type="AlphaFoldDB" id="A0A2T9YIW3"/>
<dbReference type="Proteomes" id="UP000245383">
    <property type="component" value="Unassembled WGS sequence"/>
</dbReference>
<dbReference type="EMBL" id="MBFR01000169">
    <property type="protein sequence ID" value="PVU92255.1"/>
    <property type="molecule type" value="Genomic_DNA"/>
</dbReference>
<accession>A0A2T9YIW3</accession>
<comment type="caution">
    <text evidence="3">The sequence shown here is derived from an EMBL/GenBank/DDBJ whole genome shotgun (WGS) entry which is preliminary data.</text>
</comment>
<evidence type="ECO:0000256" key="1">
    <source>
        <dbReference type="ARBA" id="ARBA00022737"/>
    </source>
</evidence>
<dbReference type="PANTHER" id="PTHR46430">
    <property type="entry name" value="PROTEIN SKT5-RELATED"/>
    <property type="match status" value="1"/>
</dbReference>
<proteinExistence type="predicted"/>
<evidence type="ECO:0000313" key="4">
    <source>
        <dbReference type="Proteomes" id="UP000245383"/>
    </source>
</evidence>
<organism evidence="3 4">
    <name type="scientific">Smittium simulii</name>
    <dbReference type="NCBI Taxonomy" id="133385"/>
    <lineage>
        <taxon>Eukaryota</taxon>
        <taxon>Fungi</taxon>
        <taxon>Fungi incertae sedis</taxon>
        <taxon>Zoopagomycota</taxon>
        <taxon>Kickxellomycotina</taxon>
        <taxon>Harpellomycetes</taxon>
        <taxon>Harpellales</taxon>
        <taxon>Legeriomycetaceae</taxon>
        <taxon>Smittium</taxon>
    </lineage>
</organism>
<dbReference type="SUPFAM" id="SSF81901">
    <property type="entry name" value="HCP-like"/>
    <property type="match status" value="2"/>
</dbReference>
<keyword evidence="4" id="KW-1185">Reference proteome</keyword>
<reference evidence="3 4" key="1">
    <citation type="journal article" date="2018" name="MBio">
        <title>Comparative Genomics Reveals the Core Gene Toolbox for the Fungus-Insect Symbiosis.</title>
        <authorList>
            <person name="Wang Y."/>
            <person name="Stata M."/>
            <person name="Wang W."/>
            <person name="Stajich J.E."/>
            <person name="White M.M."/>
            <person name="Moncalvo J.M."/>
        </authorList>
    </citation>
    <scope>NUCLEOTIDE SEQUENCE [LARGE SCALE GENOMIC DNA]</scope>
    <source>
        <strain evidence="3 4">SWE-8-4</strain>
    </source>
</reference>